<dbReference type="EMBL" id="JAINUG010000096">
    <property type="protein sequence ID" value="KAJ8397648.1"/>
    <property type="molecule type" value="Genomic_DNA"/>
</dbReference>
<organism evidence="2 3">
    <name type="scientific">Aldrovandia affinis</name>
    <dbReference type="NCBI Taxonomy" id="143900"/>
    <lineage>
        <taxon>Eukaryota</taxon>
        <taxon>Metazoa</taxon>
        <taxon>Chordata</taxon>
        <taxon>Craniata</taxon>
        <taxon>Vertebrata</taxon>
        <taxon>Euteleostomi</taxon>
        <taxon>Actinopterygii</taxon>
        <taxon>Neopterygii</taxon>
        <taxon>Teleostei</taxon>
        <taxon>Notacanthiformes</taxon>
        <taxon>Halosauridae</taxon>
        <taxon>Aldrovandia</taxon>
    </lineage>
</organism>
<evidence type="ECO:0000256" key="1">
    <source>
        <dbReference type="SAM" id="MobiDB-lite"/>
    </source>
</evidence>
<reference evidence="2" key="1">
    <citation type="journal article" date="2023" name="Science">
        <title>Genome structures resolve the early diversification of teleost fishes.</title>
        <authorList>
            <person name="Parey E."/>
            <person name="Louis A."/>
            <person name="Montfort J."/>
            <person name="Bouchez O."/>
            <person name="Roques C."/>
            <person name="Iampietro C."/>
            <person name="Lluch J."/>
            <person name="Castinel A."/>
            <person name="Donnadieu C."/>
            <person name="Desvignes T."/>
            <person name="Floi Bucao C."/>
            <person name="Jouanno E."/>
            <person name="Wen M."/>
            <person name="Mejri S."/>
            <person name="Dirks R."/>
            <person name="Jansen H."/>
            <person name="Henkel C."/>
            <person name="Chen W.J."/>
            <person name="Zahm M."/>
            <person name="Cabau C."/>
            <person name="Klopp C."/>
            <person name="Thompson A.W."/>
            <person name="Robinson-Rechavi M."/>
            <person name="Braasch I."/>
            <person name="Lecointre G."/>
            <person name="Bobe J."/>
            <person name="Postlethwait J.H."/>
            <person name="Berthelot C."/>
            <person name="Roest Crollius H."/>
            <person name="Guiguen Y."/>
        </authorList>
    </citation>
    <scope>NUCLEOTIDE SEQUENCE</scope>
    <source>
        <strain evidence="2">NC1722</strain>
    </source>
</reference>
<evidence type="ECO:0000313" key="3">
    <source>
        <dbReference type="Proteomes" id="UP001221898"/>
    </source>
</evidence>
<keyword evidence="3" id="KW-1185">Reference proteome</keyword>
<dbReference type="Proteomes" id="UP001221898">
    <property type="component" value="Unassembled WGS sequence"/>
</dbReference>
<feature type="region of interest" description="Disordered" evidence="1">
    <location>
        <begin position="1"/>
        <end position="27"/>
    </location>
</feature>
<gene>
    <name evidence="2" type="ORF">AAFF_G00436470</name>
</gene>
<dbReference type="AlphaFoldDB" id="A0AAD7WI43"/>
<sequence>MSPKAFCGSRSPVSLARRNSGHTPGNHQDMVLPASFAALSACPCTAACAVSKPARYPGVQLPPAVHSGVIRHARGLCSRSRSREVLIGEGTGGFLRAGFSP</sequence>
<name>A0AAD7WI43_9TELE</name>
<comment type="caution">
    <text evidence="2">The sequence shown here is derived from an EMBL/GenBank/DDBJ whole genome shotgun (WGS) entry which is preliminary data.</text>
</comment>
<accession>A0AAD7WI43</accession>
<proteinExistence type="predicted"/>
<protein>
    <submittedName>
        <fullName evidence="2">Uncharacterized protein</fullName>
    </submittedName>
</protein>
<evidence type="ECO:0000313" key="2">
    <source>
        <dbReference type="EMBL" id="KAJ8397648.1"/>
    </source>
</evidence>